<keyword evidence="2" id="KW-0472">Membrane</keyword>
<proteinExistence type="predicted"/>
<feature type="compositionally biased region" description="Polar residues" evidence="1">
    <location>
        <begin position="1414"/>
        <end position="1428"/>
    </location>
</feature>
<dbReference type="HOGENOM" id="CLU_245546_0_0_1"/>
<dbReference type="Pfam" id="PF02206">
    <property type="entry name" value="WSN"/>
    <property type="match status" value="1"/>
</dbReference>
<dbReference type="CDD" id="cd00144">
    <property type="entry name" value="MPP_PPP_family"/>
    <property type="match status" value="1"/>
</dbReference>
<dbReference type="STRING" id="135651.G0NVI0"/>
<dbReference type="Proteomes" id="UP000008068">
    <property type="component" value="Unassembled WGS sequence"/>
</dbReference>
<dbReference type="SMART" id="SM00156">
    <property type="entry name" value="PP2Ac"/>
    <property type="match status" value="1"/>
</dbReference>
<dbReference type="SUPFAM" id="SSF56300">
    <property type="entry name" value="Metallo-dependent phosphatases"/>
    <property type="match status" value="1"/>
</dbReference>
<dbReference type="InterPro" id="IPR029052">
    <property type="entry name" value="Metallo-depent_PP-like"/>
</dbReference>
<dbReference type="OrthoDB" id="5907639at2759"/>
<dbReference type="InterPro" id="IPR003125">
    <property type="entry name" value="WSN"/>
</dbReference>
<feature type="compositionally biased region" description="Basic and acidic residues" evidence="1">
    <location>
        <begin position="1174"/>
        <end position="1198"/>
    </location>
</feature>
<dbReference type="Gene3D" id="3.60.21.10">
    <property type="match status" value="1"/>
</dbReference>
<dbReference type="InterPro" id="IPR004843">
    <property type="entry name" value="Calcineurin-like_PHP"/>
</dbReference>
<feature type="compositionally biased region" description="Low complexity" evidence="1">
    <location>
        <begin position="1118"/>
        <end position="1136"/>
    </location>
</feature>
<feature type="domain" description="Serine/threonine specific protein phosphatases" evidence="3">
    <location>
        <begin position="2"/>
        <end position="197"/>
    </location>
</feature>
<evidence type="ECO:0000256" key="2">
    <source>
        <dbReference type="SAM" id="Phobius"/>
    </source>
</evidence>
<feature type="region of interest" description="Disordered" evidence="1">
    <location>
        <begin position="1414"/>
        <end position="1484"/>
    </location>
</feature>
<dbReference type="InterPro" id="IPR006186">
    <property type="entry name" value="Ser/Thr-sp_prot-phosphatase"/>
</dbReference>
<dbReference type="EMBL" id="GL379956">
    <property type="protein sequence ID" value="EGT38363.1"/>
    <property type="molecule type" value="Genomic_DNA"/>
</dbReference>
<keyword evidence="2" id="KW-0812">Transmembrane</keyword>
<dbReference type="SMART" id="SM00453">
    <property type="entry name" value="WSN"/>
    <property type="match status" value="1"/>
</dbReference>
<keyword evidence="2" id="KW-1133">Transmembrane helix</keyword>
<evidence type="ECO:0000313" key="6">
    <source>
        <dbReference type="Proteomes" id="UP000008068"/>
    </source>
</evidence>
<dbReference type="GO" id="GO:0016787">
    <property type="term" value="F:hydrolase activity"/>
    <property type="evidence" value="ECO:0007669"/>
    <property type="project" value="InterPro"/>
</dbReference>
<feature type="region of interest" description="Disordered" evidence="1">
    <location>
        <begin position="207"/>
        <end position="298"/>
    </location>
</feature>
<feature type="compositionally biased region" description="Low complexity" evidence="1">
    <location>
        <begin position="1445"/>
        <end position="1458"/>
    </location>
</feature>
<feature type="domain" description="Domain of unknown function WSN" evidence="4">
    <location>
        <begin position="336"/>
        <end position="405"/>
    </location>
</feature>
<evidence type="ECO:0000256" key="1">
    <source>
        <dbReference type="SAM" id="MobiDB-lite"/>
    </source>
</evidence>
<protein>
    <submittedName>
        <fullName evidence="5">Uncharacterized protein</fullName>
    </submittedName>
</protein>
<feature type="compositionally biased region" description="Basic and acidic residues" evidence="1">
    <location>
        <begin position="216"/>
        <end position="265"/>
    </location>
</feature>
<dbReference type="PANTHER" id="PTHR32525">
    <property type="entry name" value="PROTEIN-TYROSINE-PHOSPHATASE"/>
    <property type="match status" value="1"/>
</dbReference>
<dbReference type="PANTHER" id="PTHR32525:SF4">
    <property type="entry name" value="WSN DOMAIN-CONTAINING PROTEIN"/>
    <property type="match status" value="1"/>
</dbReference>
<name>G0NVI0_CAEBE</name>
<keyword evidence="6" id="KW-1185">Reference proteome</keyword>
<dbReference type="Pfam" id="PF00149">
    <property type="entry name" value="Metallophos"/>
    <property type="match status" value="1"/>
</dbReference>
<feature type="transmembrane region" description="Helical" evidence="2">
    <location>
        <begin position="1077"/>
        <end position="1099"/>
    </location>
</feature>
<dbReference type="InParanoid" id="G0NVI0"/>
<feature type="region of interest" description="Disordered" evidence="1">
    <location>
        <begin position="1362"/>
        <end position="1398"/>
    </location>
</feature>
<feature type="compositionally biased region" description="Basic and acidic residues" evidence="1">
    <location>
        <begin position="1362"/>
        <end position="1373"/>
    </location>
</feature>
<evidence type="ECO:0000259" key="4">
    <source>
        <dbReference type="SMART" id="SM00453"/>
    </source>
</evidence>
<accession>G0NVI0</accession>
<feature type="transmembrane region" description="Helical" evidence="2">
    <location>
        <begin position="307"/>
        <end position="330"/>
    </location>
</feature>
<dbReference type="eggNOG" id="KOG0374">
    <property type="taxonomic scope" value="Eukaryota"/>
</dbReference>
<evidence type="ECO:0000259" key="3">
    <source>
        <dbReference type="SMART" id="SM00156"/>
    </source>
</evidence>
<feature type="region of interest" description="Disordered" evidence="1">
    <location>
        <begin position="1113"/>
        <end position="1198"/>
    </location>
</feature>
<evidence type="ECO:0000313" key="5">
    <source>
        <dbReference type="EMBL" id="EGT38363.1"/>
    </source>
</evidence>
<feature type="compositionally biased region" description="Basic and acidic residues" evidence="1">
    <location>
        <begin position="281"/>
        <end position="291"/>
    </location>
</feature>
<gene>
    <name evidence="5" type="ORF">CAEBREN_32576</name>
</gene>
<reference evidence="6" key="1">
    <citation type="submission" date="2011-07" db="EMBL/GenBank/DDBJ databases">
        <authorList>
            <consortium name="Caenorhabditis brenneri Sequencing and Analysis Consortium"/>
            <person name="Wilson R.K."/>
        </authorList>
    </citation>
    <scope>NUCLEOTIDE SEQUENCE [LARGE SCALE GENOMIC DNA]</scope>
    <source>
        <strain evidence="6">PB2801</strain>
    </source>
</reference>
<sequence length="1569" mass="174584">MAICENSSGTEHEYKDNCKAKYKKKKDGIEVYESANDLFEFMSLMVIIGEEMGKKILFLHGFIDSRVDLDELRKIAKPIQISKDNPDWVVVRLLWNDPCTEINISVDQEDSFEEPNYPRHVGLLVNKPAAVNWMDANGIAIIYRGHQFIPIGVEICFDDRVVTVFSANRYEGRNNTTAMIRIRRDWTRCVIYFREVESANDKVRVEEIPTEYESNDAGKRDEANKKGKDQGKETNREQKGGKNGGKKNEPKSEKKNELKKGKKDANPAVQKGKGVAGKTTENGKEDVEKKVAASSSTGGTSIGSLPVVGLVGSAFVMIIAFSLFGIITAAPSLPSNTFSQFATNSSILARFVNGISLGQSISAGNLDKQKLVNELFYLGPDVTLDSLAESKVTELTSQLDSIQKVIDAKCTEDNGCGVPSAMLSTMKTIMAYQEQVSVIEAAKEASEAGGMESLTQLSLHLKKIKENVQDNHVSQLAMTLEAIKSNLTESLSDSLRDQSAKLSELNGLLRSVPPMFDGIEAKVGNGLKTKLKSILQMKDIATNIFNQKDLFDSLRQWLDSTKTSYTEIASSLNDDSFSKIIEMLDVLNSFAPYVKGNKLLTAGFFNGFDDLKKANTADQDSWLKEFINSGEDLNATSSLLASIKPLSDQLSPMSLLFEKVVSSHDKHLSSLILFLTENSGVMTELKNSILNYRICLSKIRFERYDTDVQAAIDWTDRKSTEVPDGLKGSIDELVGDQKNPLSAVLKFIKETPVGSTPDSKEVDQIITDLDTFENELVKLDGGVFKKLAEWLDSGKVTEVTTSTKDWIDRSRFLIVMECFKKKTTILQRIEELATLAKNIAILRTGNEDVKSIVQMITSISNLMEEWIKLKPTLSTKSKRAAESNLENAQKISKDLGDISSITVKLSGMLKLKGDLNTLIGGKQAIESAIGEVKDQKEQDRLKKMWTPENLAALQKNLATAKAVSDVVSKNKIVGNMTDFKAPFEKASEVQGCSIDIKRLASSLKGMIKDQTVATSLEASKNLDLQFVKYDQTRVGGVITGLQSYFDSVFGVKGSKLCDPEKSSCSDETTPESSDLLWWHYVLIVLGVVAVFVAVFVPVYHRCFKKEKPEVTPPDDIKIITPTDTTINTPAATSTPAPEKPKKTPAVPAPSQPQIHPIDPTRMNDKTIKKKKKEITKEEKEKRAEEREQDRKEAEEECKNARVKVRKNTNGHFLITPLRRPFVNSDWNSDLGIYQDEFSKKSMDETTVELRRKGVTQEQIIRYWRKRKSECERNAKFTRFQREEPMKLVTSLTPVHMNRMTEYSDNHPIVENPDKSVLFANPINSVMILYGAVEEFFTVALKKITTATTSTKTCVNSSKNIRTEDTQASEKENTRTATDNSTRTAAGSESVATDIESDGVATAIESESVTTAIESRSVTYSSSNHSAASQMDDDVNKDRSQNATRSSSNHSVTVFSSASDLSVADQPSQVDDNVNKDRSQEPVSLASVASIAPVPNPNYLSPEELHEKKVKETMQKFMDGEWEVKKRMYPYGMCYIVAAKELIQVKLGMKTLNNDYKGYYMQEMAKYHKV</sequence>
<feature type="compositionally biased region" description="Polar residues" evidence="1">
    <location>
        <begin position="1374"/>
        <end position="1390"/>
    </location>
</feature>
<organism evidence="6">
    <name type="scientific">Caenorhabditis brenneri</name>
    <name type="common">Nematode worm</name>
    <dbReference type="NCBI Taxonomy" id="135651"/>
    <lineage>
        <taxon>Eukaryota</taxon>
        <taxon>Metazoa</taxon>
        <taxon>Ecdysozoa</taxon>
        <taxon>Nematoda</taxon>
        <taxon>Chromadorea</taxon>
        <taxon>Rhabditida</taxon>
        <taxon>Rhabditina</taxon>
        <taxon>Rhabditomorpha</taxon>
        <taxon>Rhabditoidea</taxon>
        <taxon>Rhabditidae</taxon>
        <taxon>Peloderinae</taxon>
        <taxon>Caenorhabditis</taxon>
    </lineage>
</organism>